<evidence type="ECO:0000313" key="3">
    <source>
        <dbReference type="Proteomes" id="UP000298030"/>
    </source>
</evidence>
<dbReference type="STRING" id="71717.A0A4Y7TG06"/>
<dbReference type="Pfam" id="PF12937">
    <property type="entry name" value="F-box-like"/>
    <property type="match status" value="1"/>
</dbReference>
<dbReference type="OrthoDB" id="3543113at2759"/>
<evidence type="ECO:0000259" key="1">
    <source>
        <dbReference type="Pfam" id="PF12937"/>
    </source>
</evidence>
<sequence length="532" mass="59238">MSDMSKEVLFNGDLLREIFRHLEGDRKVQLLAAALTCKTFAEPAQDSLWRTMYSIIPFLKLIPSFVSTFGTPCFVDDKPPSSYPRFQAQAVRVQRFHLDDAAQGRPIRRLLPTMAVLRLAQLKGDQPLFPALRHLSFESGACIEEYVLLLLNPSVVSMAINNFHADRLNTASLLCMLPTLETKLTELVLSGETWLVPDSLAAIARMASLRSLRLSLPARNLPFASLHGLRELETVHLTAGGAFILHFLSNILSKKLANVTLLRRDRQPWWIDSGETQGQDQAPSFWHRCAEILQEKAKHTLRTFSIQDLVAPDPFASFKYQSFAQLLYPIHGLELLEVGTVSQAAVVITDEDYSNMAEAWPHIKTLHLLLPYITPTPNLFGNTSCSGPLNHPTAKGLAILAQHCHKIESLQLYLPSVDLNDANITLPTNFWGNPSLKKLWLGSCRVVDPLSTSMHLSSLFPNLKAIAGVAPFPGSSNAVAHAGTACGFEWMTVQKHLAVIHDIRAAERLRVASILREERVQLTGRARKLIYV</sequence>
<name>A0A4Y7TG06_COPMI</name>
<protein>
    <recommendedName>
        <fullName evidence="1">F-box domain-containing protein</fullName>
    </recommendedName>
</protein>
<organism evidence="2 3">
    <name type="scientific">Coprinellus micaceus</name>
    <name type="common">Glistening ink-cap mushroom</name>
    <name type="synonym">Coprinus micaceus</name>
    <dbReference type="NCBI Taxonomy" id="71717"/>
    <lineage>
        <taxon>Eukaryota</taxon>
        <taxon>Fungi</taxon>
        <taxon>Dikarya</taxon>
        <taxon>Basidiomycota</taxon>
        <taxon>Agaricomycotina</taxon>
        <taxon>Agaricomycetes</taxon>
        <taxon>Agaricomycetidae</taxon>
        <taxon>Agaricales</taxon>
        <taxon>Agaricineae</taxon>
        <taxon>Psathyrellaceae</taxon>
        <taxon>Coprinellus</taxon>
    </lineage>
</organism>
<comment type="caution">
    <text evidence="2">The sequence shown here is derived from an EMBL/GenBank/DDBJ whole genome shotgun (WGS) entry which is preliminary data.</text>
</comment>
<dbReference type="InterPro" id="IPR032675">
    <property type="entry name" value="LRR_dom_sf"/>
</dbReference>
<dbReference type="Proteomes" id="UP000298030">
    <property type="component" value="Unassembled WGS sequence"/>
</dbReference>
<dbReference type="Gene3D" id="3.80.10.10">
    <property type="entry name" value="Ribonuclease Inhibitor"/>
    <property type="match status" value="1"/>
</dbReference>
<gene>
    <name evidence="2" type="ORF">FA13DRAFT_1813220</name>
</gene>
<proteinExistence type="predicted"/>
<feature type="domain" description="F-box" evidence="1">
    <location>
        <begin position="14"/>
        <end position="53"/>
    </location>
</feature>
<accession>A0A4Y7TG06</accession>
<dbReference type="EMBL" id="QPFP01000014">
    <property type="protein sequence ID" value="TEB32904.1"/>
    <property type="molecule type" value="Genomic_DNA"/>
</dbReference>
<dbReference type="AlphaFoldDB" id="A0A4Y7TG06"/>
<evidence type="ECO:0000313" key="2">
    <source>
        <dbReference type="EMBL" id="TEB32904.1"/>
    </source>
</evidence>
<dbReference type="InterPro" id="IPR001810">
    <property type="entry name" value="F-box_dom"/>
</dbReference>
<reference evidence="2 3" key="1">
    <citation type="journal article" date="2019" name="Nat. Ecol. Evol.">
        <title>Megaphylogeny resolves global patterns of mushroom evolution.</title>
        <authorList>
            <person name="Varga T."/>
            <person name="Krizsan K."/>
            <person name="Foldi C."/>
            <person name="Dima B."/>
            <person name="Sanchez-Garcia M."/>
            <person name="Sanchez-Ramirez S."/>
            <person name="Szollosi G.J."/>
            <person name="Szarkandi J.G."/>
            <person name="Papp V."/>
            <person name="Albert L."/>
            <person name="Andreopoulos W."/>
            <person name="Angelini C."/>
            <person name="Antonin V."/>
            <person name="Barry K.W."/>
            <person name="Bougher N.L."/>
            <person name="Buchanan P."/>
            <person name="Buyck B."/>
            <person name="Bense V."/>
            <person name="Catcheside P."/>
            <person name="Chovatia M."/>
            <person name="Cooper J."/>
            <person name="Damon W."/>
            <person name="Desjardin D."/>
            <person name="Finy P."/>
            <person name="Geml J."/>
            <person name="Haridas S."/>
            <person name="Hughes K."/>
            <person name="Justo A."/>
            <person name="Karasinski D."/>
            <person name="Kautmanova I."/>
            <person name="Kiss B."/>
            <person name="Kocsube S."/>
            <person name="Kotiranta H."/>
            <person name="LaButti K.M."/>
            <person name="Lechner B.E."/>
            <person name="Liimatainen K."/>
            <person name="Lipzen A."/>
            <person name="Lukacs Z."/>
            <person name="Mihaltcheva S."/>
            <person name="Morgado L.N."/>
            <person name="Niskanen T."/>
            <person name="Noordeloos M.E."/>
            <person name="Ohm R.A."/>
            <person name="Ortiz-Santana B."/>
            <person name="Ovrebo C."/>
            <person name="Racz N."/>
            <person name="Riley R."/>
            <person name="Savchenko A."/>
            <person name="Shiryaev A."/>
            <person name="Soop K."/>
            <person name="Spirin V."/>
            <person name="Szebenyi C."/>
            <person name="Tomsovsky M."/>
            <person name="Tulloss R.E."/>
            <person name="Uehling J."/>
            <person name="Grigoriev I.V."/>
            <person name="Vagvolgyi C."/>
            <person name="Papp T."/>
            <person name="Martin F.M."/>
            <person name="Miettinen O."/>
            <person name="Hibbett D.S."/>
            <person name="Nagy L.G."/>
        </authorList>
    </citation>
    <scope>NUCLEOTIDE SEQUENCE [LARGE SCALE GENOMIC DNA]</scope>
    <source>
        <strain evidence="2 3">FP101781</strain>
    </source>
</reference>
<keyword evidence="3" id="KW-1185">Reference proteome</keyword>
<dbReference type="SUPFAM" id="SSF52047">
    <property type="entry name" value="RNI-like"/>
    <property type="match status" value="1"/>
</dbReference>